<comment type="caution">
    <text evidence="2">The sequence shown here is derived from an EMBL/GenBank/DDBJ whole genome shotgun (WGS) entry which is preliminary data.</text>
</comment>
<organism evidence="2 3">
    <name type="scientific">Papiliotrema laurentii</name>
    <name type="common">Cryptococcus laurentii</name>
    <dbReference type="NCBI Taxonomy" id="5418"/>
    <lineage>
        <taxon>Eukaryota</taxon>
        <taxon>Fungi</taxon>
        <taxon>Dikarya</taxon>
        <taxon>Basidiomycota</taxon>
        <taxon>Agaricomycotina</taxon>
        <taxon>Tremellomycetes</taxon>
        <taxon>Tremellales</taxon>
        <taxon>Rhynchogastremaceae</taxon>
        <taxon>Papiliotrema</taxon>
    </lineage>
</organism>
<accession>A0AAD9FN84</accession>
<reference evidence="2" key="1">
    <citation type="submission" date="2023-02" db="EMBL/GenBank/DDBJ databases">
        <title>Identification and recombinant expression of a fungal hydrolase from Papiliotrema laurentii that hydrolyzes apple cutin and clears colloidal polyester polyurethane.</title>
        <authorList>
            <consortium name="DOE Joint Genome Institute"/>
            <person name="Roman V.A."/>
            <person name="Bojanowski C."/>
            <person name="Crable B.R."/>
            <person name="Wagner D.N."/>
            <person name="Hung C.S."/>
            <person name="Nadeau L.J."/>
            <person name="Schratz L."/>
            <person name="Haridas S."/>
            <person name="Pangilinan J."/>
            <person name="Lipzen A."/>
            <person name="Na H."/>
            <person name="Yan M."/>
            <person name="Ng V."/>
            <person name="Grigoriev I.V."/>
            <person name="Spatafora J.W."/>
            <person name="Barlow D."/>
            <person name="Biffinger J."/>
            <person name="Kelley-Loughnane N."/>
            <person name="Varaljay V.A."/>
            <person name="Crookes-Goodson W.J."/>
        </authorList>
    </citation>
    <scope>NUCLEOTIDE SEQUENCE</scope>
    <source>
        <strain evidence="2">5307AH</strain>
    </source>
</reference>
<dbReference type="EMBL" id="JAODAN010000010">
    <property type="protein sequence ID" value="KAK1921881.1"/>
    <property type="molecule type" value="Genomic_DNA"/>
</dbReference>
<gene>
    <name evidence="2" type="ORF">DB88DRAFT_499549</name>
</gene>
<evidence type="ECO:0000313" key="3">
    <source>
        <dbReference type="Proteomes" id="UP001182556"/>
    </source>
</evidence>
<name>A0AAD9FN84_PAPLA</name>
<evidence type="ECO:0000256" key="1">
    <source>
        <dbReference type="SAM" id="MobiDB-lite"/>
    </source>
</evidence>
<proteinExistence type="predicted"/>
<dbReference type="Proteomes" id="UP001182556">
    <property type="component" value="Unassembled WGS sequence"/>
</dbReference>
<evidence type="ECO:0000313" key="2">
    <source>
        <dbReference type="EMBL" id="KAK1921881.1"/>
    </source>
</evidence>
<feature type="region of interest" description="Disordered" evidence="1">
    <location>
        <begin position="130"/>
        <end position="150"/>
    </location>
</feature>
<dbReference type="AlphaFoldDB" id="A0AAD9FN84"/>
<sequence>MGGLPGCAGYLATSVPWCGAVQPVVSAPIVAAAPMVPVVQQAPVTIRQQPVQYAQYQSPPGMGGHGYVATPDGGAGYAWYANQAGPVYPQYGVVPQRAQRNVQVQRPGLQIQVQEGPQPVSPPQQIQVSQQGQPVRLVSESPPPADAPAHPGLANLESAFYPLLVGAIALLVIFDYAS</sequence>
<protein>
    <submittedName>
        <fullName evidence="2">Uncharacterized protein</fullName>
    </submittedName>
</protein>
<keyword evidence="3" id="KW-1185">Reference proteome</keyword>